<name>A0A1L7XCG8_9HELO</name>
<accession>A0A1L7XCG8</accession>
<feature type="transmembrane region" description="Helical" evidence="3">
    <location>
        <begin position="27"/>
        <end position="46"/>
    </location>
</feature>
<dbReference type="EMBL" id="FJOG01000021">
    <property type="protein sequence ID" value="CZR62740.1"/>
    <property type="molecule type" value="Genomic_DNA"/>
</dbReference>
<feature type="domain" description="AB hydrolase-1" evidence="4">
    <location>
        <begin position="136"/>
        <end position="365"/>
    </location>
</feature>
<keyword evidence="3" id="KW-0812">Transmembrane</keyword>
<sequence>MEKRAKDFGSEELFAPKFDRRSWRGNVGVVVGLLTLLLLLLTPSPLSDVKISFFRTSRAQNTEAGIKSKDAFSWSQITPSKELEYTPCFEDFLCARLDVPLNWNASDRDGGPRAAIAIVKVPARVPVTDPRYSGSVLMNPGGPGESGVHQVLSAGKHVQVILDSPISPEEPSEGKYFDIIGFDPRGVNNTTPRLRCFPDAFNQQYWLLKFPDYSFLWDYESVLGMEWARAEAMGASCQREGDENDMARYANTAQTANDMLEFVERHGEWREMMASVIMAKDAVPTAEQKAIVERTAWKKGQEKIQYWGISYGTLLGQTFTAMHPDRILRLVIDGVVDPDDHYSGTWLTQLQDSDSIVTKFCEYCFEAGPEKCPLWTGKSGRDVEARLEKIMDDLKLNPIAVATVGHYGPEVVTWGDMLLHLLTGMFFPYSSSEFFFTMLAELEVGNGTRVGSMKQSFLRAAEIPAECIRDGPFSDACVTSHYISGMGSFQDISCMDIAGRNNITKRDFHEYTMVLRNQSKWLYTSWARNKLACLGYTIAPAWTFEGPIAGNTSHPLLIIGNTHDTVTPLRNARRVSTLFPGSAVLHQDSQGHCSYSNPSLCTGKTVREYFQTGKLPEAGKICSTEWLPFIGCVNKDANGDCVELSLNDQILWDAMVGVTEVWP</sequence>
<evidence type="ECO:0000313" key="7">
    <source>
        <dbReference type="Proteomes" id="UP000184330"/>
    </source>
</evidence>
<dbReference type="InterPro" id="IPR029058">
    <property type="entry name" value="AB_hydrolase_fold"/>
</dbReference>
<feature type="domain" description="Peptidase S33 tripeptidyl aminopeptidase-like C-terminal" evidence="5">
    <location>
        <begin position="524"/>
        <end position="622"/>
    </location>
</feature>
<dbReference type="PANTHER" id="PTHR43248:SF25">
    <property type="entry name" value="AB HYDROLASE-1 DOMAIN-CONTAINING PROTEIN-RELATED"/>
    <property type="match status" value="1"/>
</dbReference>
<reference evidence="6 7" key="1">
    <citation type="submission" date="2016-03" db="EMBL/GenBank/DDBJ databases">
        <authorList>
            <person name="Ploux O."/>
        </authorList>
    </citation>
    <scope>NUCLEOTIDE SEQUENCE [LARGE SCALE GENOMIC DNA]</scope>
    <source>
        <strain evidence="6 7">UAMH 11012</strain>
    </source>
</reference>
<keyword evidence="7" id="KW-1185">Reference proteome</keyword>
<comment type="similarity">
    <text evidence="1">Belongs to the peptidase S33 family.</text>
</comment>
<dbReference type="Gene3D" id="3.40.50.1820">
    <property type="entry name" value="alpha/beta hydrolase"/>
    <property type="match status" value="1"/>
</dbReference>
<proteinExistence type="inferred from homology"/>
<evidence type="ECO:0000259" key="5">
    <source>
        <dbReference type="Pfam" id="PF08386"/>
    </source>
</evidence>
<dbReference type="OrthoDB" id="425534at2759"/>
<dbReference type="SUPFAM" id="SSF53474">
    <property type="entry name" value="alpha/beta-Hydrolases"/>
    <property type="match status" value="1"/>
</dbReference>
<evidence type="ECO:0008006" key="8">
    <source>
        <dbReference type="Google" id="ProtNLM"/>
    </source>
</evidence>
<dbReference type="AlphaFoldDB" id="A0A1L7XCG8"/>
<organism evidence="6 7">
    <name type="scientific">Phialocephala subalpina</name>
    <dbReference type="NCBI Taxonomy" id="576137"/>
    <lineage>
        <taxon>Eukaryota</taxon>
        <taxon>Fungi</taxon>
        <taxon>Dikarya</taxon>
        <taxon>Ascomycota</taxon>
        <taxon>Pezizomycotina</taxon>
        <taxon>Leotiomycetes</taxon>
        <taxon>Helotiales</taxon>
        <taxon>Mollisiaceae</taxon>
        <taxon>Phialocephala</taxon>
        <taxon>Phialocephala fortinii species complex</taxon>
    </lineage>
</organism>
<gene>
    <name evidence="6" type="ORF">PAC_12637</name>
</gene>
<dbReference type="InterPro" id="IPR000073">
    <property type="entry name" value="AB_hydrolase_1"/>
</dbReference>
<dbReference type="GO" id="GO:0016787">
    <property type="term" value="F:hydrolase activity"/>
    <property type="evidence" value="ECO:0007669"/>
    <property type="project" value="UniProtKB-KW"/>
</dbReference>
<evidence type="ECO:0000256" key="3">
    <source>
        <dbReference type="SAM" id="Phobius"/>
    </source>
</evidence>
<evidence type="ECO:0000256" key="1">
    <source>
        <dbReference type="ARBA" id="ARBA00010088"/>
    </source>
</evidence>
<keyword evidence="2" id="KW-0378">Hydrolase</keyword>
<evidence type="ECO:0000256" key="2">
    <source>
        <dbReference type="ARBA" id="ARBA00022801"/>
    </source>
</evidence>
<dbReference type="InterPro" id="IPR051601">
    <property type="entry name" value="Serine_prot/Carboxylest_S33"/>
</dbReference>
<keyword evidence="3" id="KW-0472">Membrane</keyword>
<dbReference type="InterPro" id="IPR013595">
    <property type="entry name" value="Pept_S33_TAP-like_C"/>
</dbReference>
<protein>
    <recommendedName>
        <fullName evidence="8">Peptidase S33 tripeptidyl aminopeptidase-like C-terminal domain-containing protein</fullName>
    </recommendedName>
</protein>
<keyword evidence="3" id="KW-1133">Transmembrane helix</keyword>
<dbReference type="Pfam" id="PF08386">
    <property type="entry name" value="Abhydrolase_4"/>
    <property type="match status" value="1"/>
</dbReference>
<evidence type="ECO:0000259" key="4">
    <source>
        <dbReference type="Pfam" id="PF00561"/>
    </source>
</evidence>
<dbReference type="PANTHER" id="PTHR43248">
    <property type="entry name" value="2-SUCCINYL-6-HYDROXY-2,4-CYCLOHEXADIENE-1-CARBOXYLATE SYNTHASE"/>
    <property type="match status" value="1"/>
</dbReference>
<dbReference type="STRING" id="576137.A0A1L7XCG8"/>
<evidence type="ECO:0000313" key="6">
    <source>
        <dbReference type="EMBL" id="CZR62740.1"/>
    </source>
</evidence>
<dbReference type="Proteomes" id="UP000184330">
    <property type="component" value="Unassembled WGS sequence"/>
</dbReference>
<dbReference type="Pfam" id="PF00561">
    <property type="entry name" value="Abhydrolase_1"/>
    <property type="match status" value="1"/>
</dbReference>